<dbReference type="Pfam" id="PF05731">
    <property type="entry name" value="TROVE"/>
    <property type="match status" value="2"/>
</dbReference>
<protein>
    <submittedName>
        <fullName evidence="2">TROVE domain-containing protein</fullName>
    </submittedName>
</protein>
<dbReference type="InterPro" id="IPR052652">
    <property type="entry name" value="Telomerase_Complex_Comp"/>
</dbReference>
<evidence type="ECO:0000259" key="1">
    <source>
        <dbReference type="PROSITE" id="PS50988"/>
    </source>
</evidence>
<dbReference type="InterPro" id="IPR008858">
    <property type="entry name" value="TROVE_dom"/>
</dbReference>
<reference evidence="2 3" key="1">
    <citation type="submission" date="2021-03" db="EMBL/GenBank/DDBJ databases">
        <title>Fibrella sp. HMF5036 genome sequencing and assembly.</title>
        <authorList>
            <person name="Kang H."/>
            <person name="Kim H."/>
            <person name="Bae S."/>
            <person name="Joh K."/>
        </authorList>
    </citation>
    <scope>NUCLEOTIDE SEQUENCE [LARGE SCALE GENOMIC DNA]</scope>
    <source>
        <strain evidence="2 3">HMF5036</strain>
    </source>
</reference>
<dbReference type="GO" id="GO:0003720">
    <property type="term" value="F:telomerase activity"/>
    <property type="evidence" value="ECO:0007669"/>
    <property type="project" value="TreeGrafter"/>
</dbReference>
<dbReference type="GO" id="GO:0070034">
    <property type="term" value="F:telomerase RNA binding"/>
    <property type="evidence" value="ECO:0007669"/>
    <property type="project" value="TreeGrafter"/>
</dbReference>
<dbReference type="AlphaFoldDB" id="A0A939G4L4"/>
<organism evidence="2 3">
    <name type="scientific">Fibrella aquatilis</name>
    <dbReference type="NCBI Taxonomy" id="2817059"/>
    <lineage>
        <taxon>Bacteria</taxon>
        <taxon>Pseudomonadati</taxon>
        <taxon>Bacteroidota</taxon>
        <taxon>Cytophagia</taxon>
        <taxon>Cytophagales</taxon>
        <taxon>Spirosomataceae</taxon>
        <taxon>Fibrella</taxon>
    </lineage>
</organism>
<dbReference type="PANTHER" id="PTHR44791">
    <property type="entry name" value="TELOMERASE PROTEIN COMPONENT 1 TEP1"/>
    <property type="match status" value="1"/>
</dbReference>
<dbReference type="Gene3D" id="3.40.50.410">
    <property type="entry name" value="von Willebrand factor, type A domain"/>
    <property type="match status" value="1"/>
</dbReference>
<evidence type="ECO:0000313" key="3">
    <source>
        <dbReference type="Proteomes" id="UP000664795"/>
    </source>
</evidence>
<gene>
    <name evidence="2" type="ORF">J2I48_03985</name>
</gene>
<dbReference type="Proteomes" id="UP000664795">
    <property type="component" value="Unassembled WGS sequence"/>
</dbReference>
<dbReference type="GO" id="GO:0000722">
    <property type="term" value="P:telomere maintenance via recombination"/>
    <property type="evidence" value="ECO:0007669"/>
    <property type="project" value="TreeGrafter"/>
</dbReference>
<evidence type="ECO:0000313" key="2">
    <source>
        <dbReference type="EMBL" id="MBO0930137.1"/>
    </source>
</evidence>
<dbReference type="RefSeq" id="WP_207334097.1">
    <property type="nucleotide sequence ID" value="NZ_JAFMYU010000002.1"/>
</dbReference>
<sequence>MRFNTTNTADHADATTLNHMGAKAYTLSAEMELYTAVTTTMLADSYYQKADDRLALIQLLVGEVDPLFVARLAVYAREAMYLRSVPLVLVGELARIHNGDDLVSRTIARVVQRPDEISELLAYYQLANARTGAKKLNRLSKQLQKGLALAFNRFDAYQFAKYERKTAVQLRDALFLVHPKAKDEAQQAIFDQLASRTLSTPYTWETELSALGQQAFGSEKEKQLAVRTKWHELIDSHKLGYMAMLRNLRNMLEANIDMAHIDKVCALITHERAVQQAKQLPFRYLSAYAELKAVATQKSVFYLFGNAQWAVKKLIQALEKALVQSVAYLPIAAGKTLILSDNSGSMFGDVGGRSAVSAMSRRTTADIANLFAVLYWTRAESTLLGLFGERLITPQLSRSATLFNNFDRISREAGKCGGATEEGIFVMLEKLIKSREIVDRIVIFSDCQIGRSCNWYGQRGRRADDFDKLFAQYRTINPEVKTFSVDLKGYGNTMATDGIYTISGWSDKLFALIVAAENGQTALDAIDAVAL</sequence>
<accession>A0A939G4L4</accession>
<comment type="caution">
    <text evidence="2">The sequence shown here is derived from an EMBL/GenBank/DDBJ whole genome shotgun (WGS) entry which is preliminary data.</text>
</comment>
<dbReference type="SUPFAM" id="SSF53300">
    <property type="entry name" value="vWA-like"/>
    <property type="match status" value="1"/>
</dbReference>
<dbReference type="InterPro" id="IPR036465">
    <property type="entry name" value="vWFA_dom_sf"/>
</dbReference>
<proteinExistence type="predicted"/>
<feature type="domain" description="TROVE" evidence="1">
    <location>
        <begin position="16"/>
        <end position="334"/>
    </location>
</feature>
<dbReference type="EMBL" id="JAFMYU010000002">
    <property type="protein sequence ID" value="MBO0930137.1"/>
    <property type="molecule type" value="Genomic_DNA"/>
</dbReference>
<dbReference type="InterPro" id="IPR037214">
    <property type="entry name" value="TROVE_dom_sf"/>
</dbReference>
<dbReference type="PANTHER" id="PTHR44791:SF1">
    <property type="entry name" value="TELOMERASE PROTEIN COMPONENT 1"/>
    <property type="match status" value="1"/>
</dbReference>
<name>A0A939G4L4_9BACT</name>
<keyword evidence="3" id="KW-1185">Reference proteome</keyword>
<dbReference type="SUPFAM" id="SSF140864">
    <property type="entry name" value="TROVE domain-like"/>
    <property type="match status" value="1"/>
</dbReference>
<dbReference type="PROSITE" id="PS50988">
    <property type="entry name" value="TROVE"/>
    <property type="match status" value="1"/>
</dbReference>